<comment type="function">
    <text evidence="7">Catalyzes the hydrolysis of inorganic pyrophosphate (PPi) forming two phosphate ions.</text>
</comment>
<sequence length="185" mass="21454">MNIWHDVDPRRITPENFLTVIEIPKGSKKKYELDKETGMIILDRILYTSTHYPANYGFLPKTLSQDNDPLDVLVLCSEVLDPLTLVQCYPVGLIKMIDNEEVDEKIIAIPFKDPSFNEYRHINELPHHLFQEISHFFEVYKQLEHKITSVKEVLGREEAVRTIAEAIGSYQQKFSSLGLKETFSD</sequence>
<evidence type="ECO:0000313" key="9">
    <source>
        <dbReference type="Proteomes" id="UP000515847"/>
    </source>
</evidence>
<dbReference type="GO" id="GO:0004427">
    <property type="term" value="F:inorganic diphosphate phosphatase activity"/>
    <property type="evidence" value="ECO:0007669"/>
    <property type="project" value="UniProtKB-UniRule"/>
</dbReference>
<evidence type="ECO:0000256" key="3">
    <source>
        <dbReference type="ARBA" id="ARBA00022723"/>
    </source>
</evidence>
<dbReference type="HAMAP" id="MF_00209">
    <property type="entry name" value="Inorganic_PPase"/>
    <property type="match status" value="1"/>
</dbReference>
<dbReference type="GO" id="GO:0005737">
    <property type="term" value="C:cytoplasm"/>
    <property type="evidence" value="ECO:0007669"/>
    <property type="project" value="UniProtKB-SubCell"/>
</dbReference>
<gene>
    <name evidence="7" type="primary">ppa</name>
    <name evidence="8" type="ORF">BR63_06045</name>
</gene>
<keyword evidence="4 7" id="KW-0378">Hydrolase</keyword>
<dbReference type="PROSITE" id="PS00387">
    <property type="entry name" value="PPASE"/>
    <property type="match status" value="1"/>
</dbReference>
<keyword evidence="3 7" id="KW-0479">Metal-binding</keyword>
<keyword evidence="9" id="KW-1185">Reference proteome</keyword>
<evidence type="ECO:0000256" key="5">
    <source>
        <dbReference type="ARBA" id="ARBA00022842"/>
    </source>
</evidence>
<accession>A0A7G6E8B1</accession>
<reference evidence="8 9" key="1">
    <citation type="journal article" date="2019" name="Front. Microbiol.">
        <title>Thermoanaerosceptrum fracticalcis gen. nov. sp. nov., a Novel Fumarate-Fermenting Microorganism From a Deep Fractured Carbonate Aquifer of the US Great Basin.</title>
        <authorList>
            <person name="Hamilton-Brehm S.D."/>
            <person name="Stewart L.E."/>
            <person name="Zavarin M."/>
            <person name="Caldwell M."/>
            <person name="Lawson P.A."/>
            <person name="Onstott T.C."/>
            <person name="Grzymski J."/>
            <person name="Neveux I."/>
            <person name="Lollar B.S."/>
            <person name="Russell C.E."/>
            <person name="Moser D.P."/>
        </authorList>
    </citation>
    <scope>NUCLEOTIDE SEQUENCE [LARGE SCALE GENOMIC DNA]</scope>
    <source>
        <strain evidence="8 9">DRI-13</strain>
    </source>
</reference>
<dbReference type="GO" id="GO:0000287">
    <property type="term" value="F:magnesium ion binding"/>
    <property type="evidence" value="ECO:0007669"/>
    <property type="project" value="UniProtKB-UniRule"/>
</dbReference>
<comment type="catalytic activity">
    <reaction evidence="6 7">
        <text>diphosphate + H2O = 2 phosphate + H(+)</text>
        <dbReference type="Rhea" id="RHEA:24576"/>
        <dbReference type="ChEBI" id="CHEBI:15377"/>
        <dbReference type="ChEBI" id="CHEBI:15378"/>
        <dbReference type="ChEBI" id="CHEBI:33019"/>
        <dbReference type="ChEBI" id="CHEBI:43474"/>
        <dbReference type="EC" id="3.6.1.1"/>
    </reaction>
</comment>
<comment type="subunit">
    <text evidence="7">Homohexamer.</text>
</comment>
<name>A0A7G6E8B1_THEFR</name>
<dbReference type="AlphaFoldDB" id="A0A7G6E8B1"/>
<evidence type="ECO:0000256" key="2">
    <source>
        <dbReference type="ARBA" id="ARBA00022490"/>
    </source>
</evidence>
<feature type="binding site" evidence="7">
    <location>
        <position position="103"/>
    </location>
    <ligand>
        <name>Mg(2+)</name>
        <dbReference type="ChEBI" id="CHEBI:18420"/>
        <label>1</label>
    </ligand>
</feature>
<dbReference type="SUPFAM" id="SSF50324">
    <property type="entry name" value="Inorganic pyrophosphatase"/>
    <property type="match status" value="1"/>
</dbReference>
<feature type="binding site" evidence="7">
    <location>
        <position position="66"/>
    </location>
    <ligand>
        <name>Mg(2+)</name>
        <dbReference type="ChEBI" id="CHEBI:18420"/>
        <label>1</label>
    </ligand>
</feature>
<comment type="subcellular location">
    <subcellularLocation>
        <location evidence="7">Cytoplasm</location>
    </subcellularLocation>
</comment>
<proteinExistence type="inferred from homology"/>
<feature type="binding site" evidence="7">
    <location>
        <position position="56"/>
    </location>
    <ligand>
        <name>substrate</name>
    </ligand>
</feature>
<comment type="similarity">
    <text evidence="7">Belongs to the PPase family.</text>
</comment>
<dbReference type="Proteomes" id="UP000515847">
    <property type="component" value="Chromosome"/>
</dbReference>
<dbReference type="EMBL" id="CP045798">
    <property type="protein sequence ID" value="QNB48315.1"/>
    <property type="molecule type" value="Genomic_DNA"/>
</dbReference>
<evidence type="ECO:0000313" key="8">
    <source>
        <dbReference type="EMBL" id="QNB48315.1"/>
    </source>
</evidence>
<keyword evidence="5 7" id="KW-0460">Magnesium</keyword>
<keyword evidence="2 7" id="KW-0963">Cytoplasm</keyword>
<evidence type="ECO:0000256" key="1">
    <source>
        <dbReference type="ARBA" id="ARBA00001946"/>
    </source>
</evidence>
<dbReference type="InterPro" id="IPR036649">
    <property type="entry name" value="Pyrophosphatase_sf"/>
</dbReference>
<dbReference type="CDD" id="cd00412">
    <property type="entry name" value="pyrophosphatase"/>
    <property type="match status" value="1"/>
</dbReference>
<dbReference type="Pfam" id="PF00719">
    <property type="entry name" value="Pyrophosphatase"/>
    <property type="match status" value="1"/>
</dbReference>
<dbReference type="GO" id="GO:0006796">
    <property type="term" value="P:phosphate-containing compound metabolic process"/>
    <property type="evidence" value="ECO:0007669"/>
    <property type="project" value="InterPro"/>
</dbReference>
<dbReference type="OrthoDB" id="5187599at2"/>
<feature type="binding site" evidence="7">
    <location>
        <position position="71"/>
    </location>
    <ligand>
        <name>Mg(2+)</name>
        <dbReference type="ChEBI" id="CHEBI:18420"/>
        <label>2</label>
    </ligand>
</feature>
<comment type="cofactor">
    <cofactor evidence="1 7">
        <name>Mg(2+)</name>
        <dbReference type="ChEBI" id="CHEBI:18420"/>
    </cofactor>
</comment>
<feature type="binding site" evidence="7">
    <location>
        <position position="71"/>
    </location>
    <ligand>
        <name>Mg(2+)</name>
        <dbReference type="ChEBI" id="CHEBI:18420"/>
        <label>1</label>
    </ligand>
</feature>
<evidence type="ECO:0000256" key="7">
    <source>
        <dbReference type="HAMAP-Rule" id="MF_00209"/>
    </source>
</evidence>
<feature type="binding site" evidence="7">
    <location>
        <position position="44"/>
    </location>
    <ligand>
        <name>substrate</name>
    </ligand>
</feature>
<feature type="binding site" evidence="7">
    <location>
        <position position="140"/>
    </location>
    <ligand>
        <name>substrate</name>
    </ligand>
</feature>
<dbReference type="FunFam" id="3.90.80.10:FF:000003">
    <property type="entry name" value="Inorganic pyrophosphatase"/>
    <property type="match status" value="1"/>
</dbReference>
<dbReference type="Gene3D" id="3.90.80.10">
    <property type="entry name" value="Inorganic pyrophosphatase"/>
    <property type="match status" value="1"/>
</dbReference>
<evidence type="ECO:0000256" key="4">
    <source>
        <dbReference type="ARBA" id="ARBA00022801"/>
    </source>
</evidence>
<feature type="binding site" evidence="7">
    <location>
        <position position="30"/>
    </location>
    <ligand>
        <name>substrate</name>
    </ligand>
</feature>
<dbReference type="InterPro" id="IPR008162">
    <property type="entry name" value="Pyrophosphatase"/>
</dbReference>
<evidence type="ECO:0000256" key="6">
    <source>
        <dbReference type="ARBA" id="ARBA00047820"/>
    </source>
</evidence>
<dbReference type="KEGG" id="tfr:BR63_06045"/>
<protein>
    <recommendedName>
        <fullName evidence="7">Inorganic pyrophosphatase</fullName>
        <ecNumber evidence="7">3.6.1.1</ecNumber>
    </recommendedName>
    <alternativeName>
        <fullName evidence="7">Pyrophosphate phospho-hydrolase</fullName>
        <shortName evidence="7">PPase</shortName>
    </alternativeName>
</protein>
<dbReference type="EC" id="3.6.1.1" evidence="7"/>
<organism evidence="8 9">
    <name type="scientific">Thermanaerosceptrum fracticalcis</name>
    <dbReference type="NCBI Taxonomy" id="1712410"/>
    <lineage>
        <taxon>Bacteria</taxon>
        <taxon>Bacillati</taxon>
        <taxon>Bacillota</taxon>
        <taxon>Clostridia</taxon>
        <taxon>Eubacteriales</taxon>
        <taxon>Peptococcaceae</taxon>
        <taxon>Thermanaerosceptrum</taxon>
    </lineage>
</organism>
<dbReference type="PANTHER" id="PTHR10286">
    <property type="entry name" value="INORGANIC PYROPHOSPHATASE"/>
    <property type="match status" value="1"/>
</dbReference>